<proteinExistence type="predicted"/>
<dbReference type="EMBL" id="VVYP01000013">
    <property type="protein sequence ID" value="KAA5463075.1"/>
    <property type="molecule type" value="Genomic_DNA"/>
</dbReference>
<evidence type="ECO:0000313" key="1">
    <source>
        <dbReference type="EMBL" id="KAA5463075.1"/>
    </source>
</evidence>
<protein>
    <submittedName>
        <fullName evidence="1">Uncharacterized protein</fullName>
    </submittedName>
</protein>
<gene>
    <name evidence="1" type="ORF">F2Y36_11630</name>
</gene>
<comment type="caution">
    <text evidence="1">The sequence shown here is derived from an EMBL/GenBank/DDBJ whole genome shotgun (WGS) entry which is preliminary data.</text>
</comment>
<dbReference type="RefSeq" id="WP_149935260.1">
    <property type="nucleotide sequence ID" value="NZ_CAXSJX010000002.1"/>
</dbReference>
<name>A0A6L3KS34_9BACE</name>
<dbReference type="AlphaFoldDB" id="A0A6L3KS34"/>
<organism evidence="1 2">
    <name type="scientific">Bacteroides caccae</name>
    <dbReference type="NCBI Taxonomy" id="47678"/>
    <lineage>
        <taxon>Bacteria</taxon>
        <taxon>Pseudomonadati</taxon>
        <taxon>Bacteroidota</taxon>
        <taxon>Bacteroidia</taxon>
        <taxon>Bacteroidales</taxon>
        <taxon>Bacteroidaceae</taxon>
        <taxon>Bacteroides</taxon>
    </lineage>
</organism>
<reference evidence="1 2" key="1">
    <citation type="journal article" date="2019" name="Nat. Med.">
        <title>A library of human gut bacterial isolates paired with longitudinal multiomics data enables mechanistic microbiome research.</title>
        <authorList>
            <person name="Poyet M."/>
            <person name="Groussin M."/>
            <person name="Gibbons S.M."/>
            <person name="Avila-Pacheco J."/>
            <person name="Jiang X."/>
            <person name="Kearney S.M."/>
            <person name="Perrotta A.R."/>
            <person name="Berdy B."/>
            <person name="Zhao S."/>
            <person name="Lieberman T.D."/>
            <person name="Swanson P.K."/>
            <person name="Smith M."/>
            <person name="Roesemann S."/>
            <person name="Alexander J.E."/>
            <person name="Rich S.A."/>
            <person name="Livny J."/>
            <person name="Vlamakis H."/>
            <person name="Clish C."/>
            <person name="Bullock K."/>
            <person name="Deik A."/>
            <person name="Scott J."/>
            <person name="Pierce K.A."/>
            <person name="Xavier R.J."/>
            <person name="Alm E.J."/>
        </authorList>
    </citation>
    <scope>NUCLEOTIDE SEQUENCE [LARGE SCALE GENOMIC DNA]</scope>
    <source>
        <strain evidence="1 2">BIOML-A31</strain>
    </source>
</reference>
<evidence type="ECO:0000313" key="2">
    <source>
        <dbReference type="Proteomes" id="UP000475905"/>
    </source>
</evidence>
<dbReference type="Proteomes" id="UP000475905">
    <property type="component" value="Unassembled WGS sequence"/>
</dbReference>
<sequence length="204" mass="22130">MSTQQEVLDQIIDYIDKAILKNSVSNRHVASALSFLNERVKGIDDGKYIRKDQPDSTDFLLSANGGLVVRSGKTLSELQSQISDSLSELDKDSITELGDEGSLSTALLELPVNEGITGTLGGLDNVSDRADDIDAQDVVLVKQKGGILWETIGMDKMKGKDGVIVYPTMGINVRTGHLILSVPTNNYENQFKVTNGHLILQQNG</sequence>
<accession>A0A6L3KS34</accession>